<dbReference type="Proteomes" id="UP001362899">
    <property type="component" value="Unassembled WGS sequence"/>
</dbReference>
<dbReference type="Pfam" id="PF03345">
    <property type="entry name" value="OST48_N"/>
    <property type="match status" value="1"/>
</dbReference>
<name>A0AAV5RGB6_STABA</name>
<feature type="transmembrane region" description="Helical" evidence="8">
    <location>
        <begin position="370"/>
        <end position="393"/>
    </location>
</feature>
<dbReference type="EMBL" id="BTGC01000003">
    <property type="protein sequence ID" value="GMM50252.1"/>
    <property type="molecule type" value="Genomic_DNA"/>
</dbReference>
<comment type="subunit">
    <text evidence="8">Component of the oligosaccharyltransferase (OST) complex.</text>
</comment>
<dbReference type="GO" id="GO:0008250">
    <property type="term" value="C:oligosaccharyltransferase complex"/>
    <property type="evidence" value="ECO:0007669"/>
    <property type="project" value="TreeGrafter"/>
</dbReference>
<evidence type="ECO:0000256" key="6">
    <source>
        <dbReference type="ARBA" id="ARBA00022989"/>
    </source>
</evidence>
<comment type="similarity">
    <text evidence="3 8">Belongs to the DDOST 48 kDa subunit family.</text>
</comment>
<feature type="domain" description="OST48 N-terminal" evidence="10">
    <location>
        <begin position="26"/>
        <end position="236"/>
    </location>
</feature>
<keyword evidence="7 8" id="KW-0472">Membrane</keyword>
<evidence type="ECO:0000256" key="7">
    <source>
        <dbReference type="ARBA" id="ARBA00023136"/>
    </source>
</evidence>
<evidence type="ECO:0000256" key="4">
    <source>
        <dbReference type="ARBA" id="ARBA00022692"/>
    </source>
</evidence>
<keyword evidence="4 8" id="KW-0812">Transmembrane</keyword>
<reference evidence="12 13" key="1">
    <citation type="journal article" date="2023" name="Elife">
        <title>Identification of key yeast species and microbe-microbe interactions impacting larval growth of Drosophila in the wild.</title>
        <authorList>
            <person name="Mure A."/>
            <person name="Sugiura Y."/>
            <person name="Maeda R."/>
            <person name="Honda K."/>
            <person name="Sakurai N."/>
            <person name="Takahashi Y."/>
            <person name="Watada M."/>
            <person name="Katoh T."/>
            <person name="Gotoh A."/>
            <person name="Gotoh Y."/>
            <person name="Taniguchi I."/>
            <person name="Nakamura K."/>
            <person name="Hayashi T."/>
            <person name="Katayama T."/>
            <person name="Uemura T."/>
            <person name="Hattori Y."/>
        </authorList>
    </citation>
    <scope>NUCLEOTIDE SEQUENCE [LARGE SCALE GENOMIC DNA]</scope>
    <source>
        <strain evidence="12 13">SB-73</strain>
    </source>
</reference>
<keyword evidence="6 8" id="KW-1133">Transmembrane helix</keyword>
<feature type="chain" id="PRO_5043085312" description="Dolichyl-diphosphooligosaccharide--protein glycosyltransferase subunit WBP1" evidence="8">
    <location>
        <begin position="19"/>
        <end position="436"/>
    </location>
</feature>
<evidence type="ECO:0000259" key="11">
    <source>
        <dbReference type="Pfam" id="PF23358"/>
    </source>
</evidence>
<evidence type="ECO:0000256" key="3">
    <source>
        <dbReference type="ARBA" id="ARBA00008743"/>
    </source>
</evidence>
<evidence type="ECO:0000256" key="8">
    <source>
        <dbReference type="RuleBase" id="RU361142"/>
    </source>
</evidence>
<comment type="function">
    <text evidence="8">Subunit of the oligosaccharyl transferase (OST) complex that catalyzes the initial transfer of a defined glycan (Glc(3)Man(9)GlcNAc(2) in eukaryotes) from the lipid carrier dolichol-pyrophosphate to an asparagine residue within an Asn-X-Ser/Thr consensus motif in nascent polypeptide chains, the first step in protein N-glycosylation. N-glycosylation occurs cotranslationally and the complex associates with the Sec61 complex at the channel-forming translocon complex that mediates protein translocation across the endoplasmic reticulum (ER).</text>
</comment>
<feature type="compositionally biased region" description="Polar residues" evidence="9">
    <location>
        <begin position="411"/>
        <end position="428"/>
    </location>
</feature>
<evidence type="ECO:0000256" key="5">
    <source>
        <dbReference type="ARBA" id="ARBA00022824"/>
    </source>
</evidence>
<accession>A0AAV5RGB6</accession>
<evidence type="ECO:0000256" key="2">
    <source>
        <dbReference type="ARBA" id="ARBA00004922"/>
    </source>
</evidence>
<organism evidence="12 13">
    <name type="scientific">Starmerella bacillaris</name>
    <name type="common">Yeast</name>
    <name type="synonym">Candida zemplinina</name>
    <dbReference type="NCBI Taxonomy" id="1247836"/>
    <lineage>
        <taxon>Eukaryota</taxon>
        <taxon>Fungi</taxon>
        <taxon>Dikarya</taxon>
        <taxon>Ascomycota</taxon>
        <taxon>Saccharomycotina</taxon>
        <taxon>Dipodascomycetes</taxon>
        <taxon>Dipodascales</taxon>
        <taxon>Trichomonascaceae</taxon>
        <taxon>Starmerella</taxon>
    </lineage>
</organism>
<dbReference type="Pfam" id="PF23358">
    <property type="entry name" value="OST48_MD"/>
    <property type="match status" value="1"/>
</dbReference>
<comment type="pathway">
    <text evidence="2 8">Protein modification; protein glycosylation.</text>
</comment>
<dbReference type="InterPro" id="IPR055457">
    <property type="entry name" value="OST48_N"/>
</dbReference>
<evidence type="ECO:0000256" key="9">
    <source>
        <dbReference type="SAM" id="MobiDB-lite"/>
    </source>
</evidence>
<sequence>MVSRLLTILLALCASVLAIPPPESQRVLIVHDEANSDLDVQSLGADLVSRGYNVDVAQFTQHPQLLHFGERVYDNVLILSGKLKAFGKTLRAADFLQHMKLGGNLLMLSTPKHNPSTVREVADQLGFTVAPKGVEYANDFNNDLVAHQAYIIPEASGDLNGASVAKLGDNELLLPLISGAPTSYSFNRMKQAANTTVSDVFALGEDNTLAVGLQTLSNSRFAWIGSPELLKGEIGNKLTSWVFKEMNNLRLVKATHVNELGESDVFYQVNEPVVYCAQVEEWDPKDGKWYAYLYRDEIQLELRMLDPYYRLNLKRTGCIAFNMPDQYGMFTFHLDYKTPGFSFLKDDQIVTVLQRSNDAWDRSWTITNSWVYLGGVTTSVMGFMAFVVLYLAAPSVGTDGTESTDGKVEKASSQTKKAESSSASTGTKSEPKKKKS</sequence>
<feature type="region of interest" description="Disordered" evidence="9">
    <location>
        <begin position="397"/>
        <end position="436"/>
    </location>
</feature>
<keyword evidence="8" id="KW-0732">Signal</keyword>
<feature type="domain" description="OST48 middle" evidence="11">
    <location>
        <begin position="262"/>
        <end position="392"/>
    </location>
</feature>
<comment type="caution">
    <text evidence="12">The sequence shown here is derived from an EMBL/GenBank/DDBJ whole genome shotgun (WGS) entry which is preliminary data.</text>
</comment>
<dbReference type="PANTHER" id="PTHR10830">
    <property type="entry name" value="DOLICHYL-DIPHOSPHOOLIGOSACCHARIDE--PROTEIN GLYCOSYLTRANSFERASE 48 KDA SUBUNIT"/>
    <property type="match status" value="1"/>
</dbReference>
<evidence type="ECO:0000313" key="12">
    <source>
        <dbReference type="EMBL" id="GMM50252.1"/>
    </source>
</evidence>
<dbReference type="InterPro" id="IPR055459">
    <property type="entry name" value="OST48_MD"/>
</dbReference>
<keyword evidence="13" id="KW-1185">Reference proteome</keyword>
<feature type="signal peptide" evidence="8">
    <location>
        <begin position="1"/>
        <end position="18"/>
    </location>
</feature>
<evidence type="ECO:0000259" key="10">
    <source>
        <dbReference type="Pfam" id="PF03345"/>
    </source>
</evidence>
<dbReference type="AlphaFoldDB" id="A0AAV5RGB6"/>
<proteinExistence type="inferred from homology"/>
<protein>
    <recommendedName>
        <fullName evidence="8">Dolichyl-diphosphooligosaccharide--protein glycosyltransferase subunit WBP1</fullName>
        <shortName evidence="8">Oligosaccharyl transferase subunit WBP1</shortName>
    </recommendedName>
</protein>
<gene>
    <name evidence="12" type="ORF">DASB73_012100</name>
</gene>
<dbReference type="GO" id="GO:0018279">
    <property type="term" value="P:protein N-linked glycosylation via asparagine"/>
    <property type="evidence" value="ECO:0007669"/>
    <property type="project" value="UniProtKB-UniRule"/>
</dbReference>
<evidence type="ECO:0000256" key="1">
    <source>
        <dbReference type="ARBA" id="ARBA00004479"/>
    </source>
</evidence>
<keyword evidence="5 8" id="KW-0256">Endoplasmic reticulum</keyword>
<evidence type="ECO:0000313" key="13">
    <source>
        <dbReference type="Proteomes" id="UP001362899"/>
    </source>
</evidence>
<dbReference type="PANTHER" id="PTHR10830:SF0">
    <property type="entry name" value="DOLICHYL-DIPHOSPHOOLIGOSACCHARIDE--PROTEIN GLYCOSYLTRANSFERASE 48 KDA SUBUNIT"/>
    <property type="match status" value="1"/>
</dbReference>
<comment type="subcellular location">
    <subcellularLocation>
        <location evidence="8">Endoplasmic reticulum membrane</location>
        <topology evidence="8">Single-pass type I membrane protein</topology>
    </subcellularLocation>
    <subcellularLocation>
        <location evidence="1">Membrane</location>
        <topology evidence="1">Single-pass type I membrane protein</topology>
    </subcellularLocation>
</comment>
<dbReference type="InterPro" id="IPR005013">
    <property type="entry name" value="DDOST_48_kDa_subunit"/>
</dbReference>